<gene>
    <name evidence="5" type="ORF">LMUR_06724</name>
</gene>
<reference evidence="5 6" key="1">
    <citation type="submission" date="2012-12" db="EMBL/GenBank/DDBJ databases">
        <title>Novel taxa of Listeriaceae from agricultural environments in the United States.</title>
        <authorList>
            <person name="den Bakker H.C."/>
            <person name="Allred A."/>
            <person name="Warchocki S."/>
            <person name="Wright E.M."/>
            <person name="Burrell A."/>
            <person name="Nightingale K.K."/>
            <person name="Kephart D."/>
            <person name="Wiedmann M."/>
        </authorList>
    </citation>
    <scope>NUCLEOTIDE SEQUENCE [LARGE SCALE GENOMIC DNA]</scope>
    <source>
        <strain evidence="5 6">FSL F6-1183</strain>
    </source>
</reference>
<evidence type="ECO:0000259" key="3">
    <source>
        <dbReference type="Pfam" id="PF01408"/>
    </source>
</evidence>
<dbReference type="SUPFAM" id="SSF51735">
    <property type="entry name" value="NAD(P)-binding Rossmann-fold domains"/>
    <property type="match status" value="1"/>
</dbReference>
<feature type="domain" description="Gfo/Idh/MocA-like oxidoreductase N-terminal" evidence="3">
    <location>
        <begin position="2"/>
        <end position="115"/>
    </location>
</feature>
<feature type="domain" description="GFO/IDH/MocA-like oxidoreductase" evidence="4">
    <location>
        <begin position="126"/>
        <end position="241"/>
    </location>
</feature>
<protein>
    <submittedName>
        <fullName evidence="5">Putative oxidoreductase</fullName>
    </submittedName>
</protein>
<dbReference type="InterPro" id="IPR050984">
    <property type="entry name" value="Gfo/Idh/MocA_domain"/>
</dbReference>
<dbReference type="GO" id="GO:0000166">
    <property type="term" value="F:nucleotide binding"/>
    <property type="evidence" value="ECO:0007669"/>
    <property type="project" value="InterPro"/>
</dbReference>
<evidence type="ECO:0000256" key="1">
    <source>
        <dbReference type="ARBA" id="ARBA00010928"/>
    </source>
</evidence>
<dbReference type="RefSeq" id="WP_036105567.1">
    <property type="nucleotide sequence ID" value="NZ_AODG01000008.1"/>
</dbReference>
<dbReference type="EMBL" id="AODG01000008">
    <property type="protein sequence ID" value="EUJ28239.1"/>
    <property type="molecule type" value="Genomic_DNA"/>
</dbReference>
<dbReference type="Gene3D" id="3.30.360.10">
    <property type="entry name" value="Dihydrodipicolinate Reductase, domain 2"/>
    <property type="match status" value="1"/>
</dbReference>
<evidence type="ECO:0000256" key="2">
    <source>
        <dbReference type="ARBA" id="ARBA00023002"/>
    </source>
</evidence>
<dbReference type="Pfam" id="PF01408">
    <property type="entry name" value="GFO_IDH_MocA"/>
    <property type="match status" value="1"/>
</dbReference>
<dbReference type="Gene3D" id="3.40.50.720">
    <property type="entry name" value="NAD(P)-binding Rossmann-like Domain"/>
    <property type="match status" value="1"/>
</dbReference>
<comment type="similarity">
    <text evidence="1">Belongs to the Gfo/Idh/MocA family.</text>
</comment>
<dbReference type="AlphaFoldDB" id="A0A829R769"/>
<dbReference type="InterPro" id="IPR055170">
    <property type="entry name" value="GFO_IDH_MocA-like_dom"/>
</dbReference>
<dbReference type="SUPFAM" id="SSF55347">
    <property type="entry name" value="Glyceraldehyde-3-phosphate dehydrogenase-like, C-terminal domain"/>
    <property type="match status" value="1"/>
</dbReference>
<dbReference type="PANTHER" id="PTHR22604:SF105">
    <property type="entry name" value="TRANS-1,2-DIHYDROBENZENE-1,2-DIOL DEHYDROGENASE"/>
    <property type="match status" value="1"/>
</dbReference>
<dbReference type="InterPro" id="IPR036291">
    <property type="entry name" value="NAD(P)-bd_dom_sf"/>
</dbReference>
<comment type="caution">
    <text evidence="5">The sequence shown here is derived from an EMBL/GenBank/DDBJ whole genome shotgun (WGS) entry which is preliminary data.</text>
</comment>
<evidence type="ECO:0000259" key="4">
    <source>
        <dbReference type="Pfam" id="PF22725"/>
    </source>
</evidence>
<dbReference type="Pfam" id="PF22725">
    <property type="entry name" value="GFO_IDH_MocA_C3"/>
    <property type="match status" value="1"/>
</dbReference>
<dbReference type="InterPro" id="IPR000683">
    <property type="entry name" value="Gfo/Idh/MocA-like_OxRdtase_N"/>
</dbReference>
<dbReference type="GO" id="GO:0016491">
    <property type="term" value="F:oxidoreductase activity"/>
    <property type="evidence" value="ECO:0007669"/>
    <property type="project" value="UniProtKB-KW"/>
</dbReference>
<proteinExistence type="inferred from homology"/>
<name>A0A829R769_LISGR</name>
<dbReference type="Proteomes" id="UP000019251">
    <property type="component" value="Unassembled WGS sequence"/>
</dbReference>
<evidence type="ECO:0000313" key="5">
    <source>
        <dbReference type="EMBL" id="EUJ28239.1"/>
    </source>
</evidence>
<dbReference type="PANTHER" id="PTHR22604">
    <property type="entry name" value="OXIDOREDUCTASES"/>
    <property type="match status" value="1"/>
</dbReference>
<accession>A0A829R769</accession>
<organism evidence="5 6">
    <name type="scientific">Listeria grayi FSL F6-1183</name>
    <dbReference type="NCBI Taxonomy" id="1265827"/>
    <lineage>
        <taxon>Bacteria</taxon>
        <taxon>Bacillati</taxon>
        <taxon>Bacillota</taxon>
        <taxon>Bacilli</taxon>
        <taxon>Bacillales</taxon>
        <taxon>Listeriaceae</taxon>
        <taxon>Listeria</taxon>
    </lineage>
</organism>
<evidence type="ECO:0000313" key="6">
    <source>
        <dbReference type="Proteomes" id="UP000019251"/>
    </source>
</evidence>
<sequence>MKWGINGLGHIANEFAEGMKDVDTIYGVSSRDYEKGLAFQEKYGVSKVFKDFEEMIEDPEIEVVYIATVNSVHYENIMSCLKKGKHVLCEKAIWGDHRELVDAYEYAQQHNLVLAEAMTIYHMPLFHKIKALINEGKFGKLKYVNANLGSLKEDDPNNRFFNKELGGGAMLDIGTYVLSFLRFFLEGELSEVKYVVGKYQTGVDEMWSIATKTKQQVLGNANITFRAKLPKIAIIAGEKAYVTINNYVRADKATIVYPDGTTEEIEGGKTKDALKYEILDMEQSIRDRSNDRTYIKETLDVVRIMDDLLTKEDLK</sequence>
<keyword evidence="2" id="KW-0560">Oxidoreductase</keyword>